<evidence type="ECO:0000313" key="2">
    <source>
        <dbReference type="Proteomes" id="UP000486602"/>
    </source>
</evidence>
<proteinExistence type="predicted"/>
<organism evidence="1 2">
    <name type="scientific">Cryomorpha ignava</name>
    <dbReference type="NCBI Taxonomy" id="101383"/>
    <lineage>
        <taxon>Bacteria</taxon>
        <taxon>Pseudomonadati</taxon>
        <taxon>Bacteroidota</taxon>
        <taxon>Flavobacteriia</taxon>
        <taxon>Flavobacteriales</taxon>
        <taxon>Cryomorphaceae</taxon>
        <taxon>Cryomorpha</taxon>
    </lineage>
</organism>
<comment type="caution">
    <text evidence="1">The sequence shown here is derived from an EMBL/GenBank/DDBJ whole genome shotgun (WGS) entry which is preliminary data.</text>
</comment>
<dbReference type="AlphaFoldDB" id="A0A7K3WNF9"/>
<gene>
    <name evidence="1" type="ORF">G3O08_06595</name>
</gene>
<dbReference type="EMBL" id="JAAGVY010000008">
    <property type="protein sequence ID" value="NEN23166.1"/>
    <property type="molecule type" value="Genomic_DNA"/>
</dbReference>
<evidence type="ECO:0000313" key="1">
    <source>
        <dbReference type="EMBL" id="NEN23166.1"/>
    </source>
</evidence>
<protein>
    <submittedName>
        <fullName evidence="1">Uncharacterized protein</fullName>
    </submittedName>
</protein>
<accession>A0A7K3WNF9</accession>
<dbReference type="Proteomes" id="UP000486602">
    <property type="component" value="Unassembled WGS sequence"/>
</dbReference>
<sequence>MRKLNTYLLIFTILVSVILVAPTGLSAQRDTTGTAAKTDSIIEYLTPLEYAFMMHEETKFMLRAPAVGVGAEVELLPYFTLMGQLELRSSQISSPSYFTLNAELRLYYSSKKKGVRNMSGNYFALGYDNPTIPNEQNEQYYYGRWGIQRRFLGNGLIDFGINAGYSTYRKLNRFTDNTYSRDAIFIQSTALVGLGLVFGNEKALDRDRLCPVVKCYKKETLLLKINTTDLFSVYKATTERYDEIRIRPKIAIEQKLFDLPVSIGADFGLEYYSRTSSKENPYSRNGRSSQFTARLQARYYYNLKNRIRKGKCGDGLSANYISYGYNRNYEFYNDSFRSGGSGYTISTGIQRTFSDHFYFDVEMGYQNGSNPYNNNIDFNLFGDIQLGIKF</sequence>
<name>A0A7K3WNF9_9FLAO</name>
<keyword evidence="2" id="KW-1185">Reference proteome</keyword>
<dbReference type="RefSeq" id="WP_163284108.1">
    <property type="nucleotide sequence ID" value="NZ_JAAGVY010000008.1"/>
</dbReference>
<reference evidence="1 2" key="1">
    <citation type="submission" date="2020-02" db="EMBL/GenBank/DDBJ databases">
        <title>Out from the shadows clarifying the taxonomy of the family Cryomorphaceae and related taxa by utilizing the GTDB taxonomic framework.</title>
        <authorList>
            <person name="Bowman J.P."/>
        </authorList>
    </citation>
    <scope>NUCLEOTIDE SEQUENCE [LARGE SCALE GENOMIC DNA]</scope>
    <source>
        <strain evidence="1 2">QSSC 1-22</strain>
    </source>
</reference>